<evidence type="ECO:0000313" key="1">
    <source>
        <dbReference type="EMBL" id="QDH88220.1"/>
    </source>
</evidence>
<proteinExistence type="predicted"/>
<dbReference type="EMBL" id="MN033940">
    <property type="protein sequence ID" value="QDH88220.1"/>
    <property type="molecule type" value="Genomic_RNA"/>
</dbReference>
<gene>
    <name evidence="1" type="ORF">H4BulkLitter22329_000002</name>
</gene>
<name>A0A514D3M5_9VIRU</name>
<accession>A0A514D3M5</accession>
<protein>
    <submittedName>
        <fullName evidence="1">Uncharacterized protein</fullName>
    </submittedName>
</protein>
<reference evidence="1" key="1">
    <citation type="submission" date="2019-05" db="EMBL/GenBank/DDBJ databases">
        <title>Metatranscriptomic reconstruction reveals RNA viruses with the potential to shape carbon cycling in soil.</title>
        <authorList>
            <person name="Starr E.P."/>
            <person name="Nuccio E."/>
            <person name="Pett-Ridge J."/>
            <person name="Banfield J.F."/>
            <person name="Firestone M.K."/>
        </authorList>
    </citation>
    <scope>NUCLEOTIDE SEQUENCE</scope>
    <source>
        <strain evidence="1">H4_Bulk_Litter_22_scaffold_329</strain>
    </source>
</reference>
<sequence>MTPFVARLATAVVGLLADLLLSVIAKSAKTVRLLPFIRKR</sequence>
<organism evidence="1">
    <name type="scientific">Leviviridae sp</name>
    <dbReference type="NCBI Taxonomy" id="2027243"/>
    <lineage>
        <taxon>Viruses</taxon>
        <taxon>Riboviria</taxon>
        <taxon>Orthornavirae</taxon>
        <taxon>Lenarviricota</taxon>
        <taxon>Leviviricetes</taxon>
        <taxon>Norzivirales</taxon>
        <taxon>Fiersviridae</taxon>
    </lineage>
</organism>